<comment type="similarity">
    <text evidence="3">Belongs to the bZIP family.</text>
</comment>
<dbReference type="PANTHER" id="PTHR47416">
    <property type="entry name" value="BASIC-LEUCINE ZIPPER TRANSCRIPTION FACTOR F-RELATED"/>
    <property type="match status" value="1"/>
</dbReference>
<comment type="subcellular location">
    <subcellularLocation>
        <location evidence="2">Endoplasmic reticulum membrane</location>
        <topology evidence="2">Single-pass membrane protein</topology>
    </subcellularLocation>
    <subcellularLocation>
        <location evidence="1">Nucleus</location>
    </subcellularLocation>
</comment>
<dbReference type="Pfam" id="PF00170">
    <property type="entry name" value="bZIP_1"/>
    <property type="match status" value="1"/>
</dbReference>
<proteinExistence type="inferred from homology"/>
<reference evidence="9 10" key="1">
    <citation type="submission" date="2021-09" db="EMBL/GenBank/DDBJ databases">
        <title>Genomic insights and catalytic innovation underlie evolution of tropane alkaloids biosynthesis.</title>
        <authorList>
            <person name="Wang Y.-J."/>
            <person name="Tian T."/>
            <person name="Huang J.-P."/>
            <person name="Huang S.-X."/>
        </authorList>
    </citation>
    <scope>NUCLEOTIDE SEQUENCE [LARGE SCALE GENOMIC DNA]</scope>
    <source>
        <strain evidence="9">KIB-2018</strain>
        <tissue evidence="9">Leaf</tissue>
    </source>
</reference>
<accession>A0AAV8U2K0</accession>
<dbReference type="PANTHER" id="PTHR47416:SF8">
    <property type="entry name" value="BASIC-LEUCINE ZIPPER TRANSCRIPTION FACTOR E-RELATED"/>
    <property type="match status" value="1"/>
</dbReference>
<keyword evidence="4" id="KW-0805">Transcription regulation</keyword>
<evidence type="ECO:0000256" key="3">
    <source>
        <dbReference type="ARBA" id="ARBA00007163"/>
    </source>
</evidence>
<dbReference type="SMART" id="SM00338">
    <property type="entry name" value="BRLZ"/>
    <property type="match status" value="1"/>
</dbReference>
<protein>
    <recommendedName>
        <fullName evidence="8">BZIP domain-containing protein</fullName>
    </recommendedName>
</protein>
<keyword evidence="6" id="KW-0804">Transcription</keyword>
<evidence type="ECO:0000313" key="10">
    <source>
        <dbReference type="Proteomes" id="UP001159364"/>
    </source>
</evidence>
<dbReference type="PROSITE" id="PS00036">
    <property type="entry name" value="BZIP_BASIC"/>
    <property type="match status" value="1"/>
</dbReference>
<dbReference type="GO" id="GO:0005789">
    <property type="term" value="C:endoplasmic reticulum membrane"/>
    <property type="evidence" value="ECO:0007669"/>
    <property type="project" value="UniProtKB-SubCell"/>
</dbReference>
<dbReference type="GO" id="GO:0003677">
    <property type="term" value="F:DNA binding"/>
    <property type="evidence" value="ECO:0007669"/>
    <property type="project" value="UniProtKB-KW"/>
</dbReference>
<organism evidence="9 10">
    <name type="scientific">Erythroxylum novogranatense</name>
    <dbReference type="NCBI Taxonomy" id="1862640"/>
    <lineage>
        <taxon>Eukaryota</taxon>
        <taxon>Viridiplantae</taxon>
        <taxon>Streptophyta</taxon>
        <taxon>Embryophyta</taxon>
        <taxon>Tracheophyta</taxon>
        <taxon>Spermatophyta</taxon>
        <taxon>Magnoliopsida</taxon>
        <taxon>eudicotyledons</taxon>
        <taxon>Gunneridae</taxon>
        <taxon>Pentapetalae</taxon>
        <taxon>rosids</taxon>
        <taxon>fabids</taxon>
        <taxon>Malpighiales</taxon>
        <taxon>Erythroxylaceae</taxon>
        <taxon>Erythroxylum</taxon>
    </lineage>
</organism>
<dbReference type="EMBL" id="JAIWQS010000002">
    <property type="protein sequence ID" value="KAJ8772504.1"/>
    <property type="molecule type" value="Genomic_DNA"/>
</dbReference>
<keyword evidence="7" id="KW-0539">Nucleus</keyword>
<evidence type="ECO:0000256" key="2">
    <source>
        <dbReference type="ARBA" id="ARBA00004389"/>
    </source>
</evidence>
<dbReference type="InterPro" id="IPR004827">
    <property type="entry name" value="bZIP"/>
</dbReference>
<dbReference type="InterPro" id="IPR046347">
    <property type="entry name" value="bZIP_sf"/>
</dbReference>
<gene>
    <name evidence="9" type="ORF">K2173_027681</name>
</gene>
<dbReference type="AlphaFoldDB" id="A0AAV8U2K0"/>
<feature type="domain" description="BZIP" evidence="8">
    <location>
        <begin position="125"/>
        <end position="182"/>
    </location>
</feature>
<comment type="caution">
    <text evidence="9">The sequence shown here is derived from an EMBL/GenBank/DDBJ whole genome shotgun (WGS) entry which is preliminary data.</text>
</comment>
<evidence type="ECO:0000256" key="4">
    <source>
        <dbReference type="ARBA" id="ARBA00023015"/>
    </source>
</evidence>
<evidence type="ECO:0000259" key="8">
    <source>
        <dbReference type="PROSITE" id="PS50217"/>
    </source>
</evidence>
<dbReference type="GO" id="GO:0005634">
    <property type="term" value="C:nucleus"/>
    <property type="evidence" value="ECO:0007669"/>
    <property type="project" value="UniProtKB-SubCell"/>
</dbReference>
<sequence>MSGSDDNQFGSDDILDQIDWDNLFLDGCDLDTHFVSDASAAAENFPAPSPDSVTSWVGEIENILMKDDFEGDGCSEDLGIFLADVLVDTPESVSADQVRICSDHGSEKKKSEKMNDDGSATDYLNSKKLKRKLRNRDAAVRSRERKKMYVRDLELKSKYLEAECRRLGRMLQCTVAENQALRLSLQKGGRFGVTSAKQESAVLLLESLLLGSLLWLLGITMCLAPSTLVAEAVPKESEVEERVAKKVEPIGAGSEELHWFLNSRRCKASRTRMKLRWCVVAVV</sequence>
<evidence type="ECO:0000313" key="9">
    <source>
        <dbReference type="EMBL" id="KAJ8772504.1"/>
    </source>
</evidence>
<evidence type="ECO:0000256" key="6">
    <source>
        <dbReference type="ARBA" id="ARBA00023163"/>
    </source>
</evidence>
<dbReference type="PROSITE" id="PS50217">
    <property type="entry name" value="BZIP"/>
    <property type="match status" value="1"/>
</dbReference>
<evidence type="ECO:0000256" key="1">
    <source>
        <dbReference type="ARBA" id="ARBA00004123"/>
    </source>
</evidence>
<keyword evidence="5" id="KW-0238">DNA-binding</keyword>
<dbReference type="CDD" id="cd14704">
    <property type="entry name" value="bZIP_HY5-like"/>
    <property type="match status" value="1"/>
</dbReference>
<name>A0AAV8U2K0_9ROSI</name>
<dbReference type="GO" id="GO:0003700">
    <property type="term" value="F:DNA-binding transcription factor activity"/>
    <property type="evidence" value="ECO:0007669"/>
    <property type="project" value="InterPro"/>
</dbReference>
<dbReference type="Gene3D" id="1.20.5.170">
    <property type="match status" value="1"/>
</dbReference>
<evidence type="ECO:0000256" key="7">
    <source>
        <dbReference type="ARBA" id="ARBA00023242"/>
    </source>
</evidence>
<dbReference type="SUPFAM" id="SSF57959">
    <property type="entry name" value="Leucine zipper domain"/>
    <property type="match status" value="1"/>
</dbReference>
<keyword evidence="10" id="KW-1185">Reference proteome</keyword>
<dbReference type="Proteomes" id="UP001159364">
    <property type="component" value="Linkage Group LG02"/>
</dbReference>
<evidence type="ECO:0000256" key="5">
    <source>
        <dbReference type="ARBA" id="ARBA00023125"/>
    </source>
</evidence>